<name>E6W636_DESIS</name>
<dbReference type="HOGENOM" id="CLU_023976_1_1_0"/>
<dbReference type="AlphaFoldDB" id="E6W636"/>
<evidence type="ECO:0000256" key="6">
    <source>
        <dbReference type="ARBA" id="ARBA00022692"/>
    </source>
</evidence>
<evidence type="ECO:0000256" key="5">
    <source>
        <dbReference type="ARBA" id="ARBA00022519"/>
    </source>
</evidence>
<evidence type="ECO:0000256" key="10">
    <source>
        <dbReference type="SAM" id="Phobius"/>
    </source>
</evidence>
<evidence type="ECO:0000256" key="8">
    <source>
        <dbReference type="ARBA" id="ARBA00023136"/>
    </source>
</evidence>
<sequence>MQQQIPNTNIRGVLIAGFLLIGLGFGGFLLWAITAPLGKGIVAEGVVSVETNRKAVQHLYGGIVEEILVRENQLVQKGELLIRLADSRPRAEYTTARYELISVQVQYARLLAERGGLPDVIFPLEVLSSDDTEVVELVQTQRELFERRRKSLQNEQQIILENIEAQQKYIESLGDVLASRDRQIMLLKEELAGLRELAKDGHYPRNSLLNQERALEEIISRRSEDLAAIARTQSSITELRLSLVKLEQDFHHDVEAQISDAQRRLGSLREQYHAAKDILQRTDVLAPESGIVLSLSAHTIGGVVRAGETVMEIVPVHAELIVEAKISPQDIDRVHRDMQADLRFSAFDARNTPVIEGEVIAVSPDRLIDEQTRMPYYLSKIAISPEELQKLGANNRLVPGLPAEVVIKTGERTLLQYLIDPFLDRLFVSFKEE</sequence>
<dbReference type="GO" id="GO:0015031">
    <property type="term" value="P:protein transport"/>
    <property type="evidence" value="ECO:0007669"/>
    <property type="project" value="InterPro"/>
</dbReference>
<dbReference type="PANTHER" id="PTHR30386">
    <property type="entry name" value="MEMBRANE FUSION SUBUNIT OF EMRAB-TOLC MULTIDRUG EFFLUX PUMP"/>
    <property type="match status" value="1"/>
</dbReference>
<keyword evidence="3" id="KW-0813">Transport</keyword>
<reference evidence="13 14" key="1">
    <citation type="submission" date="2010-12" db="EMBL/GenBank/DDBJ databases">
        <title>Complete sequence of Desulfurispirillum indicum S5.</title>
        <authorList>
            <consortium name="US DOE Joint Genome Institute"/>
            <person name="Lucas S."/>
            <person name="Copeland A."/>
            <person name="Lapidus A."/>
            <person name="Cheng J.-F."/>
            <person name="Goodwin L."/>
            <person name="Pitluck S."/>
            <person name="Chertkov O."/>
            <person name="Held B."/>
            <person name="Detter J.C."/>
            <person name="Han C."/>
            <person name="Tapia R."/>
            <person name="Land M."/>
            <person name="Hauser L."/>
            <person name="Kyrpides N."/>
            <person name="Ivanova N."/>
            <person name="Mikhailova N."/>
            <person name="Haggblom M."/>
            <person name="Rauschenbach I."/>
            <person name="Bini E."/>
            <person name="Woyke T."/>
        </authorList>
    </citation>
    <scope>NUCLEOTIDE SEQUENCE [LARGE SCALE GENOMIC DNA]</scope>
    <source>
        <strain evidence="14">ATCC BAA-1389 / DSM 22839 / S5</strain>
    </source>
</reference>
<dbReference type="Proteomes" id="UP000002572">
    <property type="component" value="Chromosome"/>
</dbReference>
<gene>
    <name evidence="13" type="ordered locus">Selin_0218</name>
</gene>
<keyword evidence="5" id="KW-0997">Cell inner membrane</keyword>
<dbReference type="EMBL" id="CP002432">
    <property type="protein sequence ID" value="ADU64975.1"/>
    <property type="molecule type" value="Genomic_DNA"/>
</dbReference>
<evidence type="ECO:0000259" key="12">
    <source>
        <dbReference type="Pfam" id="PF26002"/>
    </source>
</evidence>
<evidence type="ECO:0000313" key="13">
    <source>
        <dbReference type="EMBL" id="ADU64975.1"/>
    </source>
</evidence>
<comment type="subcellular location">
    <subcellularLocation>
        <location evidence="1">Cell inner membrane</location>
        <topology evidence="1">Single-pass membrane protein</topology>
    </subcellularLocation>
</comment>
<dbReference type="PRINTS" id="PR01490">
    <property type="entry name" value="RTXTOXIND"/>
</dbReference>
<dbReference type="KEGG" id="din:Selin_0218"/>
<dbReference type="Gene3D" id="2.40.30.170">
    <property type="match status" value="1"/>
</dbReference>
<dbReference type="InterPro" id="IPR010129">
    <property type="entry name" value="T1SS_HlyD"/>
</dbReference>
<dbReference type="eggNOG" id="COG0845">
    <property type="taxonomic scope" value="Bacteria"/>
</dbReference>
<dbReference type="InterPro" id="IPR058982">
    <property type="entry name" value="Beta-barrel_AprE"/>
</dbReference>
<dbReference type="Pfam" id="PF25994">
    <property type="entry name" value="HH_AprE"/>
    <property type="match status" value="1"/>
</dbReference>
<keyword evidence="14" id="KW-1185">Reference proteome</keyword>
<feature type="domain" description="AprE-like beta-barrel" evidence="12">
    <location>
        <begin position="320"/>
        <end position="410"/>
    </location>
</feature>
<dbReference type="RefSeq" id="WP_013504864.1">
    <property type="nucleotide sequence ID" value="NC_014836.1"/>
</dbReference>
<feature type="coiled-coil region" evidence="9">
    <location>
        <begin position="229"/>
        <end position="278"/>
    </location>
</feature>
<keyword evidence="7 10" id="KW-1133">Transmembrane helix</keyword>
<dbReference type="GO" id="GO:0005886">
    <property type="term" value="C:plasma membrane"/>
    <property type="evidence" value="ECO:0007669"/>
    <property type="project" value="UniProtKB-SubCell"/>
</dbReference>
<evidence type="ECO:0000256" key="4">
    <source>
        <dbReference type="ARBA" id="ARBA00022475"/>
    </source>
</evidence>
<dbReference type="InterPro" id="IPR058781">
    <property type="entry name" value="HH_AprE-like"/>
</dbReference>
<dbReference type="NCBIfam" id="TIGR01843">
    <property type="entry name" value="type_I_hlyD"/>
    <property type="match status" value="1"/>
</dbReference>
<accession>E6W636</accession>
<proteinExistence type="inferred from homology"/>
<organism evidence="13 14">
    <name type="scientific">Desulfurispirillum indicum (strain ATCC BAA-1389 / DSM 22839 / S5)</name>
    <dbReference type="NCBI Taxonomy" id="653733"/>
    <lineage>
        <taxon>Bacteria</taxon>
        <taxon>Pseudomonadati</taxon>
        <taxon>Chrysiogenota</taxon>
        <taxon>Chrysiogenia</taxon>
        <taxon>Chrysiogenales</taxon>
        <taxon>Chrysiogenaceae</taxon>
        <taxon>Desulfurispirillum</taxon>
    </lineage>
</organism>
<evidence type="ECO:0000313" key="14">
    <source>
        <dbReference type="Proteomes" id="UP000002572"/>
    </source>
</evidence>
<protein>
    <submittedName>
        <fullName evidence="13">Type I secretion membrane fusion protein, HlyD family</fullName>
    </submittedName>
</protein>
<keyword evidence="4" id="KW-1003">Cell membrane</keyword>
<evidence type="ECO:0000256" key="2">
    <source>
        <dbReference type="ARBA" id="ARBA00009477"/>
    </source>
</evidence>
<dbReference type="InterPro" id="IPR050739">
    <property type="entry name" value="MFP"/>
</dbReference>
<feature type="domain" description="AprE-like long alpha-helical hairpin" evidence="11">
    <location>
        <begin position="90"/>
        <end position="277"/>
    </location>
</feature>
<feature type="transmembrane region" description="Helical" evidence="10">
    <location>
        <begin position="12"/>
        <end position="33"/>
    </location>
</feature>
<dbReference type="Pfam" id="PF26002">
    <property type="entry name" value="Beta-barrel_AprE"/>
    <property type="match status" value="1"/>
</dbReference>
<dbReference type="STRING" id="653733.Selin_0218"/>
<keyword evidence="6 10" id="KW-0812">Transmembrane</keyword>
<dbReference type="PANTHER" id="PTHR30386:SF17">
    <property type="entry name" value="ALKALINE PROTEASE SECRETION PROTEIN APRE"/>
    <property type="match status" value="1"/>
</dbReference>
<evidence type="ECO:0000256" key="9">
    <source>
        <dbReference type="SAM" id="Coils"/>
    </source>
</evidence>
<evidence type="ECO:0000259" key="11">
    <source>
        <dbReference type="Pfam" id="PF25994"/>
    </source>
</evidence>
<comment type="similarity">
    <text evidence="2">Belongs to the membrane fusion protein (MFP) (TC 8.A.1) family.</text>
</comment>
<keyword evidence="8 10" id="KW-0472">Membrane</keyword>
<evidence type="ECO:0000256" key="1">
    <source>
        <dbReference type="ARBA" id="ARBA00004377"/>
    </source>
</evidence>
<dbReference type="InParanoid" id="E6W636"/>
<keyword evidence="9" id="KW-0175">Coiled coil</keyword>
<evidence type="ECO:0000256" key="3">
    <source>
        <dbReference type="ARBA" id="ARBA00022448"/>
    </source>
</evidence>
<evidence type="ECO:0000256" key="7">
    <source>
        <dbReference type="ARBA" id="ARBA00022989"/>
    </source>
</evidence>